<keyword evidence="1" id="KW-0812">Transmembrane</keyword>
<comment type="caution">
    <text evidence="2">The sequence shown here is derived from an EMBL/GenBank/DDBJ whole genome shotgun (WGS) entry which is preliminary data.</text>
</comment>
<dbReference type="InterPro" id="IPR031607">
    <property type="entry name" value="T4SS_CagC"/>
</dbReference>
<protein>
    <submittedName>
        <fullName evidence="2">TrsB protein</fullName>
    </submittedName>
</protein>
<keyword evidence="1" id="KW-1133">Transmembrane helix</keyword>
<organism evidence="2 3">
    <name type="scientific">Bacillus subtilis</name>
    <dbReference type="NCBI Taxonomy" id="1423"/>
    <lineage>
        <taxon>Bacteria</taxon>
        <taxon>Bacillati</taxon>
        <taxon>Bacillota</taxon>
        <taxon>Bacilli</taxon>
        <taxon>Bacillales</taxon>
        <taxon>Bacillaceae</taxon>
        <taxon>Bacillus</taxon>
    </lineage>
</organism>
<dbReference type="PATRIC" id="fig|1423.173.peg.5019"/>
<evidence type="ECO:0000313" key="2">
    <source>
        <dbReference type="EMBL" id="KIU04554.1"/>
    </source>
</evidence>
<feature type="transmembrane region" description="Helical" evidence="1">
    <location>
        <begin position="74"/>
        <end position="93"/>
    </location>
</feature>
<gene>
    <name evidence="2" type="ORF">SC09_contig8orf00223</name>
</gene>
<dbReference type="EMBL" id="JXBC01000014">
    <property type="protein sequence ID" value="KIU04554.1"/>
    <property type="molecule type" value="Genomic_DNA"/>
</dbReference>
<keyword evidence="1" id="KW-0472">Membrane</keyword>
<evidence type="ECO:0000256" key="1">
    <source>
        <dbReference type="SAM" id="Phobius"/>
    </source>
</evidence>
<name>A0A0D1IX56_BACIU</name>
<feature type="transmembrane region" description="Helical" evidence="1">
    <location>
        <begin position="34"/>
        <end position="53"/>
    </location>
</feature>
<reference evidence="2 3" key="1">
    <citation type="submission" date="2014-12" db="EMBL/GenBank/DDBJ databases">
        <title>Comparative genome analysis of Bacillus coagulans HM-08, Clostridium butyricum HM-68, Bacillus subtilis HM-66 and Bacillus licheniformis BL-09.</title>
        <authorList>
            <person name="Zhang H."/>
        </authorList>
    </citation>
    <scope>NUCLEOTIDE SEQUENCE [LARGE SCALE GENOMIC DNA]</scope>
    <source>
        <strain evidence="2 3">HM-66</strain>
    </source>
</reference>
<evidence type="ECO:0000313" key="3">
    <source>
        <dbReference type="Proteomes" id="UP000032247"/>
    </source>
</evidence>
<dbReference type="Pfam" id="PF16943">
    <property type="entry name" value="T4SS_CagC"/>
    <property type="match status" value="1"/>
</dbReference>
<proteinExistence type="predicted"/>
<dbReference type="AlphaFoldDB" id="A0A0D1IX56"/>
<accession>A0A0D1IX56</accession>
<sequence>MNLFNTLTQGFVLGAANADKVTNKINDATLTLQIVFSAVVVGVAICVALFFGITKMPSLGDPHERHQFFKIQGWIMGAVAFMGVIIWLVPWVYSLFR</sequence>
<dbReference type="Proteomes" id="UP000032247">
    <property type="component" value="Unassembled WGS sequence"/>
</dbReference>